<dbReference type="Pfam" id="PF14378">
    <property type="entry name" value="PAP2_3"/>
    <property type="match status" value="1"/>
</dbReference>
<proteinExistence type="predicted"/>
<keyword evidence="1" id="KW-1133">Transmembrane helix</keyword>
<keyword evidence="1" id="KW-0472">Membrane</keyword>
<feature type="transmembrane region" description="Helical" evidence="1">
    <location>
        <begin position="168"/>
        <end position="189"/>
    </location>
</feature>
<feature type="transmembrane region" description="Helical" evidence="1">
    <location>
        <begin position="138"/>
        <end position="156"/>
    </location>
</feature>
<evidence type="ECO:0000313" key="3">
    <source>
        <dbReference type="EMBL" id="WYK18095.1"/>
    </source>
</evidence>
<name>A0ABZ2TED7_9RHOB</name>
<keyword evidence="4" id="KW-1185">Reference proteome</keyword>
<protein>
    <submittedName>
        <fullName evidence="3">Phosphatase PAP2 family protein</fullName>
    </submittedName>
</protein>
<evidence type="ECO:0000313" key="4">
    <source>
        <dbReference type="Proteomes" id="UP001281305"/>
    </source>
</evidence>
<feature type="transmembrane region" description="Helical" evidence="1">
    <location>
        <begin position="9"/>
        <end position="28"/>
    </location>
</feature>
<dbReference type="RefSeq" id="WP_317054780.1">
    <property type="nucleotide sequence ID" value="NZ_CP146606.1"/>
</dbReference>
<keyword evidence="1" id="KW-0812">Transmembrane</keyword>
<dbReference type="InterPro" id="IPR026841">
    <property type="entry name" value="Aur1/Ipt1"/>
</dbReference>
<evidence type="ECO:0000256" key="1">
    <source>
        <dbReference type="SAM" id="Phobius"/>
    </source>
</evidence>
<reference evidence="3 4" key="1">
    <citation type="submission" date="2024-02" db="EMBL/GenBank/DDBJ databases">
        <title>Roseovarius strain W115 nov., isolated from a marine algae.</title>
        <authorList>
            <person name="Lee M.W."/>
            <person name="Lee J.K."/>
            <person name="Kim J.M."/>
            <person name="Choi D.G."/>
            <person name="Baek J.H."/>
            <person name="Bayburt H."/>
            <person name="Jung J.J."/>
            <person name="Han D.M."/>
            <person name="Jeon C.O."/>
        </authorList>
    </citation>
    <scope>NUCLEOTIDE SEQUENCE [LARGE SCALE GENOMIC DNA]</scope>
    <source>
        <strain evidence="3 4">W115</strain>
    </source>
</reference>
<feature type="transmembrane region" description="Helical" evidence="1">
    <location>
        <begin position="247"/>
        <end position="267"/>
    </location>
</feature>
<gene>
    <name evidence="3" type="ORF">RZS32_017200</name>
</gene>
<accession>A0ABZ2TED7</accession>
<evidence type="ECO:0000259" key="2">
    <source>
        <dbReference type="Pfam" id="PF14378"/>
    </source>
</evidence>
<dbReference type="Proteomes" id="UP001281305">
    <property type="component" value="Chromosome"/>
</dbReference>
<sequence>MPLLITSKWLWLSVFAILVVNLVAFWATRATLSFVGLGLYVKLALTFGGFWICMLKVSQRGKIRSPLVPKLQAFCEGMLFMCCISVVIPPLNHLTMMIPFPFQDVLLAGWDESLGFNWVAYFEWVHGRPMLISLLDQAYVWLSMVGLMGMTALIFSGDWLRTRFYMDVFFYTAVICVLVGALFPAMAAVDRYVLDPSIYTNFPEPPGVYHIPYFEMLRDPQVSVLISPVGLPGLVTFPSYHTASGVLLAICFFRTWMFWPMSLYSIIMIASTPVFGGHYFVDIFAGALFAIAAVVLLAKRPHYRDVFGAKPIKLKSLDNPELA</sequence>
<feature type="transmembrane region" description="Helical" evidence="1">
    <location>
        <begin position="67"/>
        <end position="88"/>
    </location>
</feature>
<feature type="transmembrane region" description="Helical" evidence="1">
    <location>
        <begin position="279"/>
        <end position="298"/>
    </location>
</feature>
<organism evidence="3 4">
    <name type="scientific">Roseovarius rhodophyticola</name>
    <dbReference type="NCBI Taxonomy" id="3080827"/>
    <lineage>
        <taxon>Bacteria</taxon>
        <taxon>Pseudomonadati</taxon>
        <taxon>Pseudomonadota</taxon>
        <taxon>Alphaproteobacteria</taxon>
        <taxon>Rhodobacterales</taxon>
        <taxon>Roseobacteraceae</taxon>
        <taxon>Roseovarius</taxon>
    </lineage>
</organism>
<feature type="transmembrane region" description="Helical" evidence="1">
    <location>
        <begin position="34"/>
        <end position="55"/>
    </location>
</feature>
<dbReference type="SUPFAM" id="SSF48317">
    <property type="entry name" value="Acid phosphatase/Vanadium-dependent haloperoxidase"/>
    <property type="match status" value="1"/>
</dbReference>
<dbReference type="EMBL" id="CP146606">
    <property type="protein sequence ID" value="WYK18095.1"/>
    <property type="molecule type" value="Genomic_DNA"/>
</dbReference>
<dbReference type="InterPro" id="IPR036938">
    <property type="entry name" value="PAP2/HPO_sf"/>
</dbReference>
<feature type="domain" description="Inositolphosphotransferase Aur1/Ipt1" evidence="2">
    <location>
        <begin position="107"/>
        <end position="295"/>
    </location>
</feature>